<gene>
    <name evidence="3" type="ORF">QBC37DRAFT_258106</name>
</gene>
<name>A0AAN7B1V8_9PEZI</name>
<evidence type="ECO:0000256" key="1">
    <source>
        <dbReference type="ARBA" id="ARBA00022737"/>
    </source>
</evidence>
<feature type="non-terminal residue" evidence="3">
    <location>
        <position position="1"/>
    </location>
</feature>
<comment type="caution">
    <text evidence="3">The sequence shown here is derived from an EMBL/GenBank/DDBJ whole genome shotgun (WGS) entry which is preliminary data.</text>
</comment>
<protein>
    <recommendedName>
        <fullName evidence="2">WSC domain-containing protein</fullName>
    </recommendedName>
</protein>
<accession>A0AAN7B1V8</accession>
<evidence type="ECO:0000313" key="4">
    <source>
        <dbReference type="Proteomes" id="UP001301769"/>
    </source>
</evidence>
<dbReference type="InterPro" id="IPR051589">
    <property type="entry name" value="Sialate-O-sulfotransferase"/>
</dbReference>
<proteinExistence type="predicted"/>
<evidence type="ECO:0000313" key="3">
    <source>
        <dbReference type="EMBL" id="KAK4206827.1"/>
    </source>
</evidence>
<dbReference type="Pfam" id="PF01822">
    <property type="entry name" value="WSC"/>
    <property type="match status" value="2"/>
</dbReference>
<reference evidence="3" key="2">
    <citation type="submission" date="2023-05" db="EMBL/GenBank/DDBJ databases">
        <authorList>
            <consortium name="Lawrence Berkeley National Laboratory"/>
            <person name="Steindorff A."/>
            <person name="Hensen N."/>
            <person name="Bonometti L."/>
            <person name="Westerberg I."/>
            <person name="Brannstrom I.O."/>
            <person name="Guillou S."/>
            <person name="Cros-Aarteil S."/>
            <person name="Calhoun S."/>
            <person name="Haridas S."/>
            <person name="Kuo A."/>
            <person name="Mondo S."/>
            <person name="Pangilinan J."/>
            <person name="Riley R."/>
            <person name="Labutti K."/>
            <person name="Andreopoulos B."/>
            <person name="Lipzen A."/>
            <person name="Chen C."/>
            <person name="Yanf M."/>
            <person name="Daum C."/>
            <person name="Ng V."/>
            <person name="Clum A."/>
            <person name="Ohm R."/>
            <person name="Martin F."/>
            <person name="Silar P."/>
            <person name="Natvig D."/>
            <person name="Lalanne C."/>
            <person name="Gautier V."/>
            <person name="Ament-Velasquez S.L."/>
            <person name="Kruys A."/>
            <person name="Hutchinson M.I."/>
            <person name="Powell A.J."/>
            <person name="Barry K."/>
            <person name="Miller A.N."/>
            <person name="Grigoriev I.V."/>
            <person name="Debuchy R."/>
            <person name="Gladieux P."/>
            <person name="Thoren M.H."/>
            <person name="Johannesson H."/>
        </authorList>
    </citation>
    <scope>NUCLEOTIDE SEQUENCE</scope>
    <source>
        <strain evidence="3">PSN293</strain>
    </source>
</reference>
<dbReference type="InterPro" id="IPR002889">
    <property type="entry name" value="WSC_carb-bd"/>
</dbReference>
<keyword evidence="4" id="KW-1185">Reference proteome</keyword>
<sequence length="167" mass="18270">GFRYAGVEYGVECYWGNEISSSTVESPPDQCSMSCAGNPLDICGNKSRINIYEDTTWEPSEPEPIPVVVPSVGSFKNQGCFFDYASGHRVLQADSTTDDSESGMTVEKCVVFARRNYWRYAGVEFGSQCFVGNTLRDAQGAPIRDCNMPCAGNDLDLCGSGNHIEVY</sequence>
<reference evidence="3" key="1">
    <citation type="journal article" date="2023" name="Mol. Phylogenet. Evol.">
        <title>Genome-scale phylogeny and comparative genomics of the fungal order Sordariales.</title>
        <authorList>
            <person name="Hensen N."/>
            <person name="Bonometti L."/>
            <person name="Westerberg I."/>
            <person name="Brannstrom I.O."/>
            <person name="Guillou S."/>
            <person name="Cros-Aarteil S."/>
            <person name="Calhoun S."/>
            <person name="Haridas S."/>
            <person name="Kuo A."/>
            <person name="Mondo S."/>
            <person name="Pangilinan J."/>
            <person name="Riley R."/>
            <person name="LaButti K."/>
            <person name="Andreopoulos B."/>
            <person name="Lipzen A."/>
            <person name="Chen C."/>
            <person name="Yan M."/>
            <person name="Daum C."/>
            <person name="Ng V."/>
            <person name="Clum A."/>
            <person name="Steindorff A."/>
            <person name="Ohm R.A."/>
            <person name="Martin F."/>
            <person name="Silar P."/>
            <person name="Natvig D.O."/>
            <person name="Lalanne C."/>
            <person name="Gautier V."/>
            <person name="Ament-Velasquez S.L."/>
            <person name="Kruys A."/>
            <person name="Hutchinson M.I."/>
            <person name="Powell A.J."/>
            <person name="Barry K."/>
            <person name="Miller A.N."/>
            <person name="Grigoriev I.V."/>
            <person name="Debuchy R."/>
            <person name="Gladieux P."/>
            <person name="Hiltunen Thoren M."/>
            <person name="Johannesson H."/>
        </authorList>
    </citation>
    <scope>NUCLEOTIDE SEQUENCE</scope>
    <source>
        <strain evidence="3">PSN293</strain>
    </source>
</reference>
<dbReference type="PROSITE" id="PS51212">
    <property type="entry name" value="WSC"/>
    <property type="match status" value="2"/>
</dbReference>
<evidence type="ECO:0000259" key="2">
    <source>
        <dbReference type="PROSITE" id="PS51212"/>
    </source>
</evidence>
<dbReference type="AlphaFoldDB" id="A0AAN7B1V8"/>
<dbReference type="PANTHER" id="PTHR45964">
    <property type="entry name" value="WSCD FAMILY MEMBER CG9164"/>
    <property type="match status" value="1"/>
</dbReference>
<organism evidence="3 4">
    <name type="scientific">Rhypophila decipiens</name>
    <dbReference type="NCBI Taxonomy" id="261697"/>
    <lineage>
        <taxon>Eukaryota</taxon>
        <taxon>Fungi</taxon>
        <taxon>Dikarya</taxon>
        <taxon>Ascomycota</taxon>
        <taxon>Pezizomycotina</taxon>
        <taxon>Sordariomycetes</taxon>
        <taxon>Sordariomycetidae</taxon>
        <taxon>Sordariales</taxon>
        <taxon>Naviculisporaceae</taxon>
        <taxon>Rhypophila</taxon>
    </lineage>
</organism>
<dbReference type="EMBL" id="MU858347">
    <property type="protein sequence ID" value="KAK4206827.1"/>
    <property type="molecule type" value="Genomic_DNA"/>
</dbReference>
<feature type="non-terminal residue" evidence="3">
    <location>
        <position position="167"/>
    </location>
</feature>
<feature type="domain" description="WSC" evidence="2">
    <location>
        <begin position="1"/>
        <end position="55"/>
    </location>
</feature>
<feature type="domain" description="WSC" evidence="2">
    <location>
        <begin position="74"/>
        <end position="167"/>
    </location>
</feature>
<dbReference type="Proteomes" id="UP001301769">
    <property type="component" value="Unassembled WGS sequence"/>
</dbReference>
<dbReference type="PANTHER" id="PTHR45964:SF9">
    <property type="entry name" value="SULFOTRANSFERASE"/>
    <property type="match status" value="1"/>
</dbReference>
<keyword evidence="1" id="KW-0677">Repeat</keyword>